<evidence type="ECO:0000313" key="5">
    <source>
        <dbReference type="Proteomes" id="UP001321506"/>
    </source>
</evidence>
<dbReference type="InterPro" id="IPR003010">
    <property type="entry name" value="C-N_Hydrolase"/>
</dbReference>
<protein>
    <submittedName>
        <fullName evidence="4">Carbon-nitrogen hydrolase family protein</fullName>
    </submittedName>
</protein>
<organism evidence="4 5">
    <name type="scientific">Ruicaihuangia caeni</name>
    <dbReference type="NCBI Taxonomy" id="3042517"/>
    <lineage>
        <taxon>Bacteria</taxon>
        <taxon>Bacillati</taxon>
        <taxon>Actinomycetota</taxon>
        <taxon>Actinomycetes</taxon>
        <taxon>Micrococcales</taxon>
        <taxon>Microbacteriaceae</taxon>
        <taxon>Ruicaihuangia</taxon>
    </lineage>
</organism>
<dbReference type="InterPro" id="IPR036526">
    <property type="entry name" value="C-N_Hydrolase_sf"/>
</dbReference>
<dbReference type="GO" id="GO:0016787">
    <property type="term" value="F:hydrolase activity"/>
    <property type="evidence" value="ECO:0007669"/>
    <property type="project" value="UniProtKB-KW"/>
</dbReference>
<feature type="compositionally biased region" description="Basic and acidic residues" evidence="2">
    <location>
        <begin position="276"/>
        <end position="286"/>
    </location>
</feature>
<sequence length="299" mass="32376">MIIALAQFSPAPDRHANLESIRRYALQAVSDGAEMVVFPEYSSFFTGELDQHMRDAAEPLDGPFCSGVAALAEELGVAIIAGMLRGSGHSDRSPTNTLIAVGADGELLCTYDKIHLYDSFNARESDVIAAGSSDQHPVFSFGAFTIGLQTCFDLRFPEASRRLVDCGADVLVVPAQWVPGPRKIEHWKTLLEARAIENTCFVLGADQSSPWGVGHSLALAPDGTVIAEADSEPTLIKARLSMERLERVRRTNPSVLLRRYREQPALASGDTGEASIPDHSRGRQDRITAAPPDPHGRSD</sequence>
<dbReference type="PANTHER" id="PTHR23088:SF27">
    <property type="entry name" value="DEAMINATED GLUTATHIONE AMIDASE"/>
    <property type="match status" value="1"/>
</dbReference>
<dbReference type="Proteomes" id="UP001321506">
    <property type="component" value="Unassembled WGS sequence"/>
</dbReference>
<dbReference type="PANTHER" id="PTHR23088">
    <property type="entry name" value="NITRILASE-RELATED"/>
    <property type="match status" value="1"/>
</dbReference>
<feature type="domain" description="CN hydrolase" evidence="3">
    <location>
        <begin position="1"/>
        <end position="242"/>
    </location>
</feature>
<dbReference type="Gene3D" id="3.60.110.10">
    <property type="entry name" value="Carbon-nitrogen hydrolase"/>
    <property type="match status" value="1"/>
</dbReference>
<comment type="caution">
    <text evidence="4">The sequence shown here is derived from an EMBL/GenBank/DDBJ whole genome shotgun (WGS) entry which is preliminary data.</text>
</comment>
<evidence type="ECO:0000259" key="3">
    <source>
        <dbReference type="PROSITE" id="PS50263"/>
    </source>
</evidence>
<dbReference type="SUPFAM" id="SSF56317">
    <property type="entry name" value="Carbon-nitrogen hydrolase"/>
    <property type="match status" value="1"/>
</dbReference>
<dbReference type="RefSeq" id="WP_281489150.1">
    <property type="nucleotide sequence ID" value="NZ_JASATX010000004.1"/>
</dbReference>
<name>A0AAW6TC11_9MICO</name>
<dbReference type="PROSITE" id="PS50263">
    <property type="entry name" value="CN_HYDROLASE"/>
    <property type="match status" value="1"/>
</dbReference>
<evidence type="ECO:0000256" key="1">
    <source>
        <dbReference type="ARBA" id="ARBA00010613"/>
    </source>
</evidence>
<proteinExistence type="inferred from homology"/>
<evidence type="ECO:0000313" key="4">
    <source>
        <dbReference type="EMBL" id="MDI2099363.1"/>
    </source>
</evidence>
<dbReference type="Pfam" id="PF00795">
    <property type="entry name" value="CN_hydrolase"/>
    <property type="match status" value="1"/>
</dbReference>
<dbReference type="CDD" id="cd07581">
    <property type="entry name" value="nitrilase_3"/>
    <property type="match status" value="1"/>
</dbReference>
<keyword evidence="4" id="KW-0378">Hydrolase</keyword>
<gene>
    <name evidence="4" type="ORF">QF206_10355</name>
</gene>
<feature type="region of interest" description="Disordered" evidence="2">
    <location>
        <begin position="259"/>
        <end position="299"/>
    </location>
</feature>
<accession>A0AAW6TC11</accession>
<comment type="similarity">
    <text evidence="1">Belongs to the carbon-nitrogen hydrolase superfamily. NIT1/NIT2 family.</text>
</comment>
<dbReference type="AlphaFoldDB" id="A0AAW6TC11"/>
<reference evidence="4 5" key="1">
    <citation type="submission" date="2023-04" db="EMBL/GenBank/DDBJ databases">
        <title>Klugiella caeni sp. nov. isolated from the sludge of biochemical tank.</title>
        <authorList>
            <person name="Geng K."/>
        </authorList>
    </citation>
    <scope>NUCLEOTIDE SEQUENCE [LARGE SCALE GENOMIC DNA]</scope>
    <source>
        <strain evidence="4 5">YN-L-19</strain>
    </source>
</reference>
<evidence type="ECO:0000256" key="2">
    <source>
        <dbReference type="SAM" id="MobiDB-lite"/>
    </source>
</evidence>
<dbReference type="EMBL" id="JASATX010000004">
    <property type="protein sequence ID" value="MDI2099363.1"/>
    <property type="molecule type" value="Genomic_DNA"/>
</dbReference>
<keyword evidence="5" id="KW-1185">Reference proteome</keyword>